<gene>
    <name evidence="1" type="ORF">SEPCBS57363_006838</name>
</gene>
<feature type="non-terminal residue" evidence="1">
    <location>
        <position position="78"/>
    </location>
</feature>
<comment type="caution">
    <text evidence="1">The sequence shown here is derived from an EMBL/GenBank/DDBJ whole genome shotgun (WGS) entry which is preliminary data.</text>
</comment>
<evidence type="ECO:0000313" key="1">
    <source>
        <dbReference type="EMBL" id="CAK7275683.1"/>
    </source>
</evidence>
<reference evidence="1 2" key="1">
    <citation type="submission" date="2024-01" db="EMBL/GenBank/DDBJ databases">
        <authorList>
            <person name="Allen C."/>
            <person name="Tagirdzhanova G."/>
        </authorList>
    </citation>
    <scope>NUCLEOTIDE SEQUENCE [LARGE SCALE GENOMIC DNA]</scope>
    <source>
        <strain evidence="1 2">CBS 573.63</strain>
    </source>
</reference>
<organism evidence="1 2">
    <name type="scientific">Sporothrix epigloea</name>
    <dbReference type="NCBI Taxonomy" id="1892477"/>
    <lineage>
        <taxon>Eukaryota</taxon>
        <taxon>Fungi</taxon>
        <taxon>Dikarya</taxon>
        <taxon>Ascomycota</taxon>
        <taxon>Pezizomycotina</taxon>
        <taxon>Sordariomycetes</taxon>
        <taxon>Sordariomycetidae</taxon>
        <taxon>Ophiostomatales</taxon>
        <taxon>Ophiostomataceae</taxon>
        <taxon>Sporothrix</taxon>
    </lineage>
</organism>
<sequence>MAGGGLSLHGFSQATRADPGLAQLLSILEARQRAQNNEVKAQLAAQNAQAAAQNAQVLAVLAKLTERDDRRSVENANL</sequence>
<name>A0ABP0E704_9PEZI</name>
<proteinExistence type="predicted"/>
<keyword evidence="2" id="KW-1185">Reference proteome</keyword>
<dbReference type="Proteomes" id="UP001642501">
    <property type="component" value="Unassembled WGS sequence"/>
</dbReference>
<accession>A0ABP0E704</accession>
<evidence type="ECO:0000313" key="2">
    <source>
        <dbReference type="Proteomes" id="UP001642501"/>
    </source>
</evidence>
<protein>
    <submittedName>
        <fullName evidence="1">Uncharacterized protein</fullName>
    </submittedName>
</protein>
<dbReference type="EMBL" id="CAWUOM010000504">
    <property type="protein sequence ID" value="CAK7275683.1"/>
    <property type="molecule type" value="Genomic_DNA"/>
</dbReference>